<proteinExistence type="predicted"/>
<protein>
    <recommendedName>
        <fullName evidence="2">SIR2-like domain-containing protein</fullName>
    </recommendedName>
</protein>
<name>X1V815_9ZZZZ</name>
<dbReference type="EMBL" id="BARW01021302">
    <property type="protein sequence ID" value="GAJ01275.1"/>
    <property type="molecule type" value="Genomic_DNA"/>
</dbReference>
<feature type="non-terminal residue" evidence="1">
    <location>
        <position position="171"/>
    </location>
</feature>
<organism evidence="1">
    <name type="scientific">marine sediment metagenome</name>
    <dbReference type="NCBI Taxonomy" id="412755"/>
    <lineage>
        <taxon>unclassified sequences</taxon>
        <taxon>metagenomes</taxon>
        <taxon>ecological metagenomes</taxon>
    </lineage>
</organism>
<dbReference type="AlphaFoldDB" id="X1V815"/>
<accession>X1V815</accession>
<gene>
    <name evidence="1" type="ORF">S12H4_35810</name>
</gene>
<comment type="caution">
    <text evidence="1">The sequence shown here is derived from an EMBL/GenBank/DDBJ whole genome shotgun (WGS) entry which is preliminary data.</text>
</comment>
<evidence type="ECO:0000313" key="1">
    <source>
        <dbReference type="EMBL" id="GAJ01275.1"/>
    </source>
</evidence>
<evidence type="ECO:0008006" key="2">
    <source>
        <dbReference type="Google" id="ProtNLM"/>
    </source>
</evidence>
<sequence length="171" mass="19851">MRDNMIDKIPPVPNEIIDAVNNENLAVFIGAGVSRIIGCMGWDELAKNLVTKCFSIKKEDGLLSINFKEKELLFQNKDHKKTITICQHILKQNNSENIFYKEFKKSLKPDKDLLKSQNIYDELYGLRGLFITTNADKCFDKKFEQMQIVYKEENFTPSDIDRSKLYHIHGS</sequence>
<reference evidence="1" key="1">
    <citation type="journal article" date="2014" name="Front. Microbiol.">
        <title>High frequency of phylogenetically diverse reductive dehalogenase-homologous genes in deep subseafloor sedimentary metagenomes.</title>
        <authorList>
            <person name="Kawai M."/>
            <person name="Futagami T."/>
            <person name="Toyoda A."/>
            <person name="Takaki Y."/>
            <person name="Nishi S."/>
            <person name="Hori S."/>
            <person name="Arai W."/>
            <person name="Tsubouchi T."/>
            <person name="Morono Y."/>
            <person name="Uchiyama I."/>
            <person name="Ito T."/>
            <person name="Fujiyama A."/>
            <person name="Inagaki F."/>
            <person name="Takami H."/>
        </authorList>
    </citation>
    <scope>NUCLEOTIDE SEQUENCE</scope>
    <source>
        <strain evidence="1">Expedition CK06-06</strain>
    </source>
</reference>